<dbReference type="EMBL" id="JPKZ01000200">
    <property type="protein sequence ID" value="KHN88620.1"/>
    <property type="molecule type" value="Genomic_DNA"/>
</dbReference>
<accession>A0A0B2W5R8</accession>
<evidence type="ECO:0000313" key="1">
    <source>
        <dbReference type="EMBL" id="KHN88620.1"/>
    </source>
</evidence>
<organism evidence="1 2">
    <name type="scientific">Toxocara canis</name>
    <name type="common">Canine roundworm</name>
    <dbReference type="NCBI Taxonomy" id="6265"/>
    <lineage>
        <taxon>Eukaryota</taxon>
        <taxon>Metazoa</taxon>
        <taxon>Ecdysozoa</taxon>
        <taxon>Nematoda</taxon>
        <taxon>Chromadorea</taxon>
        <taxon>Rhabditida</taxon>
        <taxon>Spirurina</taxon>
        <taxon>Ascaridomorpha</taxon>
        <taxon>Ascaridoidea</taxon>
        <taxon>Toxocaridae</taxon>
        <taxon>Toxocara</taxon>
    </lineage>
</organism>
<dbReference type="Proteomes" id="UP000031036">
    <property type="component" value="Unassembled WGS sequence"/>
</dbReference>
<evidence type="ECO:0000313" key="2">
    <source>
        <dbReference type="Proteomes" id="UP000031036"/>
    </source>
</evidence>
<protein>
    <submittedName>
        <fullName evidence="1">Uncharacterized protein</fullName>
    </submittedName>
</protein>
<keyword evidence="2" id="KW-1185">Reference proteome</keyword>
<proteinExistence type="predicted"/>
<sequence length="161" mass="18407">MCEINVDELAKKIIARLLLPLASLSDKLHAAVQTDSTGLISLTDLISLIVDRFDKLTELMSTNQSPATQSWVEPQLHSVIKGRSFSEFDTRQPKMLPNEKMNKCYERPSPLESPIIRIPRKSDTQNIRPGRRNHDFSKLRLNQAHHDMYLSSLKTKRPSET</sequence>
<reference evidence="1 2" key="1">
    <citation type="submission" date="2014-11" db="EMBL/GenBank/DDBJ databases">
        <title>Genetic blueprint of the zoonotic pathogen Toxocara canis.</title>
        <authorList>
            <person name="Zhu X.-Q."/>
            <person name="Korhonen P.K."/>
            <person name="Cai H."/>
            <person name="Young N.D."/>
            <person name="Nejsum P."/>
            <person name="von Samson-Himmelstjerna G."/>
            <person name="Boag P.R."/>
            <person name="Tan P."/>
            <person name="Li Q."/>
            <person name="Min J."/>
            <person name="Yang Y."/>
            <person name="Wang X."/>
            <person name="Fang X."/>
            <person name="Hall R.S."/>
            <person name="Hofmann A."/>
            <person name="Sternberg P.W."/>
            <person name="Jex A.R."/>
            <person name="Gasser R.B."/>
        </authorList>
    </citation>
    <scope>NUCLEOTIDE SEQUENCE [LARGE SCALE GENOMIC DNA]</scope>
    <source>
        <strain evidence="1">PN_DK_2014</strain>
    </source>
</reference>
<name>A0A0B2W5R8_TOXCA</name>
<comment type="caution">
    <text evidence="1">The sequence shown here is derived from an EMBL/GenBank/DDBJ whole genome shotgun (WGS) entry which is preliminary data.</text>
</comment>
<dbReference type="AlphaFoldDB" id="A0A0B2W5R8"/>
<gene>
    <name evidence="1" type="ORF">Tcan_17757</name>
</gene>